<name>A0A176RXV9_9GAMM</name>
<evidence type="ECO:0000313" key="2">
    <source>
        <dbReference type="Proteomes" id="UP000076962"/>
    </source>
</evidence>
<dbReference type="EMBL" id="LUTY01002285">
    <property type="protein sequence ID" value="OAD20554.1"/>
    <property type="molecule type" value="Genomic_DNA"/>
</dbReference>
<comment type="caution">
    <text evidence="1">The sequence shown here is derived from an EMBL/GenBank/DDBJ whole genome shotgun (WGS) entry which is preliminary data.</text>
</comment>
<proteinExistence type="predicted"/>
<protein>
    <submittedName>
        <fullName evidence="1">Uncharacterized protein</fullName>
    </submittedName>
</protein>
<reference evidence="1 2" key="1">
    <citation type="submission" date="2016-05" db="EMBL/GenBank/DDBJ databases">
        <title>Single-cell genome of chain-forming Candidatus Thiomargarita nelsonii and comparison to other large sulfur-oxidizing bacteria.</title>
        <authorList>
            <person name="Winkel M."/>
            <person name="Salman V."/>
            <person name="Woyke T."/>
            <person name="Schulz-Vogt H."/>
            <person name="Richter M."/>
            <person name="Flood B."/>
            <person name="Bailey J."/>
            <person name="Amann R."/>
            <person name="Mussmann M."/>
        </authorList>
    </citation>
    <scope>NUCLEOTIDE SEQUENCE [LARGE SCALE GENOMIC DNA]</scope>
    <source>
        <strain evidence="1 2">THI036</strain>
    </source>
</reference>
<gene>
    <name evidence="1" type="ORF">THIOM_003737</name>
</gene>
<sequence length="87" mass="9905">MWLNSPSPSIMFLTRLMIASFGMSDIKVIPIKSSRDGVLPCLLYANLMVLLDFLSATKVFMTPLEWGIQAHRSVLPWAWRLPIANWV</sequence>
<keyword evidence="2" id="KW-1185">Reference proteome</keyword>
<accession>A0A176RXV9</accession>
<dbReference type="AlphaFoldDB" id="A0A176RXV9"/>
<organism evidence="1 2">
    <name type="scientific">Candidatus Thiomargarita nelsonii</name>
    <dbReference type="NCBI Taxonomy" id="1003181"/>
    <lineage>
        <taxon>Bacteria</taxon>
        <taxon>Pseudomonadati</taxon>
        <taxon>Pseudomonadota</taxon>
        <taxon>Gammaproteobacteria</taxon>
        <taxon>Thiotrichales</taxon>
        <taxon>Thiotrichaceae</taxon>
        <taxon>Thiomargarita</taxon>
    </lineage>
</organism>
<evidence type="ECO:0000313" key="1">
    <source>
        <dbReference type="EMBL" id="OAD20554.1"/>
    </source>
</evidence>
<dbReference type="Proteomes" id="UP000076962">
    <property type="component" value="Unassembled WGS sequence"/>
</dbReference>